<dbReference type="HOGENOM" id="CLU_030805_0_2_5"/>
<name>B2IJ09_BEII9</name>
<feature type="domain" description="MoaB/Mog" evidence="1">
    <location>
        <begin position="10"/>
        <end position="170"/>
    </location>
</feature>
<dbReference type="PANTHER" id="PTHR13939:SF0">
    <property type="entry name" value="NMN AMIDOHYDROLASE-LIKE PROTEIN YFAY"/>
    <property type="match status" value="1"/>
</dbReference>
<dbReference type="Gene3D" id="3.40.980.10">
    <property type="entry name" value="MoaB/Mog-like domain"/>
    <property type="match status" value="1"/>
</dbReference>
<dbReference type="InterPro" id="IPR036425">
    <property type="entry name" value="MoaB/Mog-like_dom_sf"/>
</dbReference>
<dbReference type="EMBL" id="CP001016">
    <property type="protein sequence ID" value="ACB94772.1"/>
    <property type="molecule type" value="Genomic_DNA"/>
</dbReference>
<organism evidence="2 3">
    <name type="scientific">Beijerinckia indica subsp. indica (strain ATCC 9039 / DSM 1715 / NCIMB 8712)</name>
    <dbReference type="NCBI Taxonomy" id="395963"/>
    <lineage>
        <taxon>Bacteria</taxon>
        <taxon>Pseudomonadati</taxon>
        <taxon>Pseudomonadota</taxon>
        <taxon>Alphaproteobacteria</taxon>
        <taxon>Hyphomicrobiales</taxon>
        <taxon>Beijerinckiaceae</taxon>
        <taxon>Beijerinckia</taxon>
    </lineage>
</organism>
<dbReference type="Proteomes" id="UP000001695">
    <property type="component" value="Chromosome"/>
</dbReference>
<dbReference type="InterPro" id="IPR001453">
    <property type="entry name" value="MoaB/Mog_dom"/>
</dbReference>
<evidence type="ECO:0000313" key="2">
    <source>
        <dbReference type="EMBL" id="ACB94772.1"/>
    </source>
</evidence>
<dbReference type="CDD" id="cd00885">
    <property type="entry name" value="cinA"/>
    <property type="match status" value="1"/>
</dbReference>
<evidence type="ECO:0000259" key="1">
    <source>
        <dbReference type="SMART" id="SM00852"/>
    </source>
</evidence>
<protein>
    <submittedName>
        <fullName evidence="2">Molybdopterin binding domain</fullName>
    </submittedName>
</protein>
<dbReference type="OrthoDB" id="9801454at2"/>
<reference evidence="2 3" key="2">
    <citation type="journal article" date="2010" name="J. Bacteriol.">
        <title>Complete genome sequence of Beijerinckia indica subsp. indica.</title>
        <authorList>
            <person name="Tamas I."/>
            <person name="Dedysh S.N."/>
            <person name="Liesack W."/>
            <person name="Stott M.B."/>
            <person name="Alam M."/>
            <person name="Murrell J.C."/>
            <person name="Dunfield P.F."/>
        </authorList>
    </citation>
    <scope>NUCLEOTIDE SEQUENCE [LARGE SCALE GENOMIC DNA]</scope>
    <source>
        <strain evidence="3">ATCC 9039 / DSM 1715 / NCIMB 8712</strain>
    </source>
</reference>
<keyword evidence="3" id="KW-1185">Reference proteome</keyword>
<dbReference type="Pfam" id="PF00994">
    <property type="entry name" value="MoCF_biosynth"/>
    <property type="match status" value="1"/>
</dbReference>
<accession>B2IJ09</accession>
<dbReference type="RefSeq" id="WP_012384129.1">
    <property type="nucleotide sequence ID" value="NC_010581.1"/>
</dbReference>
<dbReference type="PANTHER" id="PTHR13939">
    <property type="entry name" value="NICOTINAMIDE-NUCLEOTIDE AMIDOHYDROLASE PNCC"/>
    <property type="match status" value="1"/>
</dbReference>
<dbReference type="InterPro" id="IPR050101">
    <property type="entry name" value="CinA"/>
</dbReference>
<dbReference type="eggNOG" id="COG1058">
    <property type="taxonomic scope" value="Bacteria"/>
</dbReference>
<reference evidence="3" key="1">
    <citation type="submission" date="2008-03" db="EMBL/GenBank/DDBJ databases">
        <title>Complete sequence of chromosome of Beijerinckia indica subsp. indica ATCC 9039.</title>
        <authorList>
            <consortium name="US DOE Joint Genome Institute"/>
            <person name="Copeland A."/>
            <person name="Lucas S."/>
            <person name="Lapidus A."/>
            <person name="Glavina del Rio T."/>
            <person name="Dalin E."/>
            <person name="Tice H."/>
            <person name="Bruce D."/>
            <person name="Goodwin L."/>
            <person name="Pitluck S."/>
            <person name="LaButti K."/>
            <person name="Schmutz J."/>
            <person name="Larimer F."/>
            <person name="Land M."/>
            <person name="Hauser L."/>
            <person name="Kyrpides N."/>
            <person name="Mikhailova N."/>
            <person name="Dunfield P.F."/>
            <person name="Dedysh S.N."/>
            <person name="Liesack W."/>
            <person name="Saw J.H."/>
            <person name="Alam M."/>
            <person name="Chen Y."/>
            <person name="Murrell J.C."/>
            <person name="Richardson P."/>
        </authorList>
    </citation>
    <scope>NUCLEOTIDE SEQUENCE [LARGE SCALE GENOMIC DNA]</scope>
    <source>
        <strain evidence="3">ATCC 9039 / DSM 1715 / NCIMB 8712</strain>
    </source>
</reference>
<gene>
    <name evidence="2" type="ordered locus">Bind_1130</name>
</gene>
<dbReference type="KEGG" id="bid:Bind_1130"/>
<proteinExistence type="predicted"/>
<evidence type="ECO:0000313" key="3">
    <source>
        <dbReference type="Proteomes" id="UP000001695"/>
    </source>
</evidence>
<dbReference type="InterPro" id="IPR056596">
    <property type="entry name" value="FLAD1_M"/>
</dbReference>
<dbReference type="SMART" id="SM00852">
    <property type="entry name" value="MoCF_biosynth"/>
    <property type="match status" value="1"/>
</dbReference>
<dbReference type="SUPFAM" id="SSF53218">
    <property type="entry name" value="Molybdenum cofactor biosynthesis proteins"/>
    <property type="match status" value="1"/>
</dbReference>
<dbReference type="AlphaFoldDB" id="B2IJ09"/>
<dbReference type="Pfam" id="PF24102">
    <property type="entry name" value="FLAD1_M"/>
    <property type="match status" value="1"/>
</dbReference>
<sequence>MTQKQSVTAALLVIGDEILSGRTKDQNIGFTAEFLTKIGIDLAEVRVVPDIQKEIVAALNALRVRYDYVFTTGGIGPTHDDITADAVAAALGLELIEDPRAIALLLEIIKPENLNEARRRMARIPRGADLIENPISKAPGFWIQNVIVMAGVPSIMQAMLNAVAPKLSTGAPMIAETIVAGNVPEGTYAADLARLASDHSQLSIGSYPHVVDGKFHNQIVVRGKDAELVGQVVEKVRAMITRLSAG</sequence>
<dbReference type="STRING" id="395963.Bind_1130"/>